<dbReference type="AlphaFoldDB" id="A0A1M6K9N0"/>
<feature type="active site" description="Proton donor/acceptor" evidence="1">
    <location>
        <position position="80"/>
    </location>
</feature>
<evidence type="ECO:0000256" key="1">
    <source>
        <dbReference type="PIRSR" id="PIRSR613078-1"/>
    </source>
</evidence>
<dbReference type="InterPro" id="IPR050275">
    <property type="entry name" value="PGM_Phosphatase"/>
</dbReference>
<dbReference type="RefSeq" id="WP_073189295.1">
    <property type="nucleotide sequence ID" value="NZ_FQZG01000058.1"/>
</dbReference>
<feature type="active site" description="Tele-phosphohistidine intermediate" evidence="1">
    <location>
        <position position="9"/>
    </location>
</feature>
<dbReference type="STRING" id="1123357.SAMN02745244_02765"/>
<dbReference type="EMBL" id="FQZG01000058">
    <property type="protein sequence ID" value="SHJ55688.1"/>
    <property type="molecule type" value="Genomic_DNA"/>
</dbReference>
<name>A0A1M6K9N0_9ACTN</name>
<feature type="binding site" evidence="2">
    <location>
        <begin position="8"/>
        <end position="15"/>
    </location>
    <ligand>
        <name>substrate</name>
    </ligand>
</feature>
<sequence>MTKVVLIRHGRSTANADGVLAGRAPGVALDETGRAQATKLGRLLARAEIAAAFTSPVQRCRETATLAGFGAATVVEELSECDYGAWTGARLETLRGEHVWGDIQTAPSRVSFPGGESMQEMFARTSGAVRELAGRHADAETIVVFSHGDPIKAILADAFGMRLDDFQRLHVSPAGVSIVEYHGERPLVVCVNVVGDLASLLGSTIAPMVGGGDVANPRRLPA</sequence>
<dbReference type="SMART" id="SM00855">
    <property type="entry name" value="PGAM"/>
    <property type="match status" value="1"/>
</dbReference>
<dbReference type="SUPFAM" id="SSF53254">
    <property type="entry name" value="Phosphoglycerate mutase-like"/>
    <property type="match status" value="1"/>
</dbReference>
<dbReference type="OrthoDB" id="4120859at2"/>
<dbReference type="InterPro" id="IPR013078">
    <property type="entry name" value="His_Pase_superF_clade-1"/>
</dbReference>
<dbReference type="PANTHER" id="PTHR48100">
    <property type="entry name" value="BROAD-SPECIFICITY PHOSPHATASE YOR283W-RELATED"/>
    <property type="match status" value="1"/>
</dbReference>
<reference evidence="4" key="1">
    <citation type="submission" date="2016-11" db="EMBL/GenBank/DDBJ databases">
        <authorList>
            <person name="Varghese N."/>
            <person name="Submissions S."/>
        </authorList>
    </citation>
    <scope>NUCLEOTIDE SEQUENCE [LARGE SCALE GENOMIC DNA]</scope>
    <source>
        <strain evidence="4">DSM 12906</strain>
    </source>
</reference>
<dbReference type="NCBIfam" id="TIGR03848">
    <property type="entry name" value="MSMEG_4193"/>
    <property type="match status" value="1"/>
</dbReference>
<evidence type="ECO:0000256" key="2">
    <source>
        <dbReference type="PIRSR" id="PIRSR613078-2"/>
    </source>
</evidence>
<dbReference type="Proteomes" id="UP000184512">
    <property type="component" value="Unassembled WGS sequence"/>
</dbReference>
<dbReference type="InterPro" id="IPR029033">
    <property type="entry name" value="His_PPase_superfam"/>
</dbReference>
<feature type="binding site" evidence="2">
    <location>
        <begin position="80"/>
        <end position="83"/>
    </location>
    <ligand>
        <name>substrate</name>
    </ligand>
</feature>
<feature type="binding site" evidence="2">
    <location>
        <position position="59"/>
    </location>
    <ligand>
        <name>substrate</name>
    </ligand>
</feature>
<evidence type="ECO:0000313" key="4">
    <source>
        <dbReference type="Proteomes" id="UP000184512"/>
    </source>
</evidence>
<dbReference type="GO" id="GO:0016791">
    <property type="term" value="F:phosphatase activity"/>
    <property type="evidence" value="ECO:0007669"/>
    <property type="project" value="TreeGrafter"/>
</dbReference>
<accession>A0A1M6K9N0</accession>
<proteinExistence type="predicted"/>
<dbReference type="InterPro" id="IPR022492">
    <property type="entry name" value="Phosphomutase_MSMEG4193_put"/>
</dbReference>
<dbReference type="Gene3D" id="3.40.50.1240">
    <property type="entry name" value="Phosphoglycerate mutase-like"/>
    <property type="match status" value="1"/>
</dbReference>
<dbReference type="PANTHER" id="PTHR48100:SF2">
    <property type="entry name" value="CONSERVED PROTEIN"/>
    <property type="match status" value="1"/>
</dbReference>
<protein>
    <submittedName>
        <fullName evidence="3">Histidine phosphatase superfamily (Branch 1)</fullName>
    </submittedName>
</protein>
<gene>
    <name evidence="3" type="ORF">SAMN02745244_02765</name>
</gene>
<keyword evidence="4" id="KW-1185">Reference proteome</keyword>
<dbReference type="GO" id="GO:0005737">
    <property type="term" value="C:cytoplasm"/>
    <property type="evidence" value="ECO:0007669"/>
    <property type="project" value="TreeGrafter"/>
</dbReference>
<organism evidence="3 4">
    <name type="scientific">Tessaracoccus bendigoensis DSM 12906</name>
    <dbReference type="NCBI Taxonomy" id="1123357"/>
    <lineage>
        <taxon>Bacteria</taxon>
        <taxon>Bacillati</taxon>
        <taxon>Actinomycetota</taxon>
        <taxon>Actinomycetes</taxon>
        <taxon>Propionibacteriales</taxon>
        <taxon>Propionibacteriaceae</taxon>
        <taxon>Tessaracoccus</taxon>
    </lineage>
</organism>
<dbReference type="Pfam" id="PF00300">
    <property type="entry name" value="His_Phos_1"/>
    <property type="match status" value="1"/>
</dbReference>
<evidence type="ECO:0000313" key="3">
    <source>
        <dbReference type="EMBL" id="SHJ55688.1"/>
    </source>
</evidence>
<dbReference type="CDD" id="cd07067">
    <property type="entry name" value="HP_PGM_like"/>
    <property type="match status" value="1"/>
</dbReference>